<feature type="chain" id="PRO_5036355495" evidence="1">
    <location>
        <begin position="21"/>
        <end position="330"/>
    </location>
</feature>
<protein>
    <submittedName>
        <fullName evidence="3">Aste57867_13328 protein</fullName>
    </submittedName>
</protein>
<sequence length="330" mass="35838">MTPLFVLCCVLLVAAILAAAQRNHSVDDTSINVGVSGISSTLESFQIPGTRKTMTYLFATSASKKHAITAAKICIHGLNRSPDECFGLDTAAFATSNAVILAPVFPCKQGDNALAQWSKCNADYASGLQPSNSVKTDAYSMLDQLILTQLSRYPNLKRVLIYGFSAGAQYVSRYMALSQISALAPRYDFTFMATSAGTWLYLTPDRPEAAEDCLDSVDNFKYGLSAIDQACNYPPAQRMSRDDVLAQVSQRTLWLPYNTGDIQPGTVLDDSCEANAQGPLNRFARQQNYVAHLTSAFPGKPIKTINVDGCKHDAACFYHNSAVQALILQT</sequence>
<evidence type="ECO:0000313" key="4">
    <source>
        <dbReference type="Proteomes" id="UP000332933"/>
    </source>
</evidence>
<organism evidence="3 4">
    <name type="scientific">Aphanomyces stellatus</name>
    <dbReference type="NCBI Taxonomy" id="120398"/>
    <lineage>
        <taxon>Eukaryota</taxon>
        <taxon>Sar</taxon>
        <taxon>Stramenopiles</taxon>
        <taxon>Oomycota</taxon>
        <taxon>Saprolegniomycetes</taxon>
        <taxon>Saprolegniales</taxon>
        <taxon>Verrucalvaceae</taxon>
        <taxon>Aphanomyces</taxon>
    </lineage>
</organism>
<reference evidence="3 4" key="1">
    <citation type="submission" date="2019-03" db="EMBL/GenBank/DDBJ databases">
        <authorList>
            <person name="Gaulin E."/>
            <person name="Dumas B."/>
        </authorList>
    </citation>
    <scope>NUCLEOTIDE SEQUENCE [LARGE SCALE GENOMIC DNA]</scope>
    <source>
        <strain evidence="3">CBS 568.67</strain>
    </source>
</reference>
<gene>
    <name evidence="3" type="primary">Aste57867_13328</name>
    <name evidence="2" type="ORF">As57867_013279</name>
    <name evidence="3" type="ORF">ASTE57867_13328</name>
</gene>
<evidence type="ECO:0000313" key="3">
    <source>
        <dbReference type="EMBL" id="VFT90167.1"/>
    </source>
</evidence>
<name>A0A485KXV2_9STRA</name>
<evidence type="ECO:0000313" key="2">
    <source>
        <dbReference type="EMBL" id="KAF0695888.1"/>
    </source>
</evidence>
<dbReference type="SUPFAM" id="SSF53474">
    <property type="entry name" value="alpha/beta-Hydrolases"/>
    <property type="match status" value="1"/>
</dbReference>
<accession>A0A485KXV2</accession>
<evidence type="ECO:0000256" key="1">
    <source>
        <dbReference type="SAM" id="SignalP"/>
    </source>
</evidence>
<keyword evidence="1" id="KW-0732">Signal</keyword>
<dbReference type="PANTHER" id="PTHR35560">
    <property type="entry name" value="BLL0132 PROTEIN"/>
    <property type="match status" value="1"/>
</dbReference>
<dbReference type="EMBL" id="CAADRA010005467">
    <property type="protein sequence ID" value="VFT90167.1"/>
    <property type="molecule type" value="Genomic_DNA"/>
</dbReference>
<feature type="signal peptide" evidence="1">
    <location>
        <begin position="1"/>
        <end position="20"/>
    </location>
</feature>
<dbReference type="OrthoDB" id="5985073at2759"/>
<proteinExistence type="predicted"/>
<dbReference type="Gene3D" id="3.40.50.1820">
    <property type="entry name" value="alpha/beta hydrolase"/>
    <property type="match status" value="1"/>
</dbReference>
<keyword evidence="4" id="KW-1185">Reference proteome</keyword>
<dbReference type="PANTHER" id="PTHR35560:SF3">
    <property type="entry name" value="PEPTIDASE S9 PROLYL OLIGOPEPTIDASE CATALYTIC DOMAIN-CONTAINING PROTEIN"/>
    <property type="match status" value="1"/>
</dbReference>
<dbReference type="Proteomes" id="UP000332933">
    <property type="component" value="Unassembled WGS sequence"/>
</dbReference>
<reference evidence="2" key="2">
    <citation type="submission" date="2019-06" db="EMBL/GenBank/DDBJ databases">
        <title>Genomics analysis of Aphanomyces spp. identifies a new class of oomycete effector associated with host adaptation.</title>
        <authorList>
            <person name="Gaulin E."/>
        </authorList>
    </citation>
    <scope>NUCLEOTIDE SEQUENCE</scope>
    <source>
        <strain evidence="2">CBS 578.67</strain>
    </source>
</reference>
<dbReference type="AlphaFoldDB" id="A0A485KXV2"/>
<dbReference type="EMBL" id="VJMH01005446">
    <property type="protein sequence ID" value="KAF0695888.1"/>
    <property type="molecule type" value="Genomic_DNA"/>
</dbReference>
<dbReference type="InterPro" id="IPR029058">
    <property type="entry name" value="AB_hydrolase_fold"/>
</dbReference>